<gene>
    <name evidence="2" type="ordered locus">VCM66_A0301</name>
</gene>
<dbReference type="HOGENOM" id="CLU_037502_0_0_6"/>
<dbReference type="RefSeq" id="WP_000355719.1">
    <property type="nucleotide sequence ID" value="NC_012580.1"/>
</dbReference>
<dbReference type="Pfam" id="PF26125">
    <property type="entry name" value="AcrVA2-like"/>
    <property type="match status" value="1"/>
</dbReference>
<feature type="compositionally biased region" description="Basic residues" evidence="1">
    <location>
        <begin position="324"/>
        <end position="333"/>
    </location>
</feature>
<evidence type="ECO:0000313" key="3">
    <source>
        <dbReference type="Proteomes" id="UP000001217"/>
    </source>
</evidence>
<organism evidence="2 3">
    <name type="scientific">Vibrio cholerae serotype O1 (strain M66-2)</name>
    <dbReference type="NCBI Taxonomy" id="579112"/>
    <lineage>
        <taxon>Bacteria</taxon>
        <taxon>Pseudomonadati</taxon>
        <taxon>Pseudomonadota</taxon>
        <taxon>Gammaproteobacteria</taxon>
        <taxon>Vibrionales</taxon>
        <taxon>Vibrionaceae</taxon>
        <taxon>Vibrio</taxon>
    </lineage>
</organism>
<dbReference type="InterPro" id="IPR058915">
    <property type="entry name" value="AcrVA2-like"/>
</dbReference>
<reference evidence="2 3" key="1">
    <citation type="journal article" date="2008" name="PLoS ONE">
        <title>A recalibrated molecular clock and independent origins for the cholera pandemic clones.</title>
        <authorList>
            <person name="Feng L."/>
            <person name="Reeves P.R."/>
            <person name="Lan R."/>
            <person name="Ren Y."/>
            <person name="Gao C."/>
            <person name="Zhou Z."/>
            <person name="Ren Y."/>
            <person name="Cheng J."/>
            <person name="Wang W."/>
            <person name="Wang J."/>
            <person name="Qian W."/>
            <person name="Li D."/>
            <person name="Wang L."/>
        </authorList>
    </citation>
    <scope>NUCLEOTIDE SEQUENCE [LARGE SCALE GENOMIC DNA]</scope>
    <source>
        <strain evidence="2 3">M66-2</strain>
    </source>
</reference>
<dbReference type="KEGG" id="vcm:VCM66_A0301"/>
<evidence type="ECO:0000256" key="1">
    <source>
        <dbReference type="SAM" id="MobiDB-lite"/>
    </source>
</evidence>
<protein>
    <submittedName>
        <fullName evidence="2">Uncharacterized protein</fullName>
    </submittedName>
</protein>
<evidence type="ECO:0000313" key="2">
    <source>
        <dbReference type="EMBL" id="ACP07276.1"/>
    </source>
</evidence>
<name>C3LUX1_VIBCM</name>
<feature type="region of interest" description="Disordered" evidence="1">
    <location>
        <begin position="314"/>
        <end position="333"/>
    </location>
</feature>
<dbReference type="Proteomes" id="UP000001217">
    <property type="component" value="Chromosome II"/>
</dbReference>
<accession>C3LUX1</accession>
<dbReference type="AlphaFoldDB" id="C3LUX1"/>
<proteinExistence type="predicted"/>
<sequence length="372" mass="42617">MDITYKLPHPVRTCSSEQLEMEIMQQDKMLDAILGDVDLENSGIDYLASLAVINAPELKKHYESMGLSNHNIGVAIGAMLTPYKFRRLDGNILTTSNAIDELLEKTDIGDDVPIAYLRPPFKNCYIEFTEDRTSPIRIYNSESGEHILEGVYLSEVDILPDSPQMKLYESAGSFKNQIDFSKPLRTVDMMFTGSPIGKKNVMDDALRLQGFFVQNDKTTVNDELKIIVAKYGKDDDFANDINYLEMALSHVAKVLLFINCKQYRDTAFNERKELKKKVSSLKSLSKIKKYNKKLRRVYDRLIIKPEDHIVYERDNPRESSTGHQPKKAHWRKGHFRMQPYGEGASKRKVIYILPTVVGGIFAEKKSYNVRTK</sequence>
<dbReference type="EMBL" id="CP001234">
    <property type="protein sequence ID" value="ACP07276.1"/>
    <property type="molecule type" value="Genomic_DNA"/>
</dbReference>